<organism evidence="1 2">
    <name type="scientific">Stephania yunnanensis</name>
    <dbReference type="NCBI Taxonomy" id="152371"/>
    <lineage>
        <taxon>Eukaryota</taxon>
        <taxon>Viridiplantae</taxon>
        <taxon>Streptophyta</taxon>
        <taxon>Embryophyta</taxon>
        <taxon>Tracheophyta</taxon>
        <taxon>Spermatophyta</taxon>
        <taxon>Magnoliopsida</taxon>
        <taxon>Ranunculales</taxon>
        <taxon>Menispermaceae</taxon>
        <taxon>Menispermoideae</taxon>
        <taxon>Cissampelideae</taxon>
        <taxon>Stephania</taxon>
    </lineage>
</organism>
<proteinExistence type="predicted"/>
<gene>
    <name evidence="1" type="ORF">Syun_016909</name>
</gene>
<dbReference type="EMBL" id="JBBNAF010000007">
    <property type="protein sequence ID" value="KAK9128112.1"/>
    <property type="molecule type" value="Genomic_DNA"/>
</dbReference>
<dbReference type="AlphaFoldDB" id="A0AAP0J5M3"/>
<reference evidence="1 2" key="1">
    <citation type="submission" date="2024-01" db="EMBL/GenBank/DDBJ databases">
        <title>Genome assemblies of Stephania.</title>
        <authorList>
            <person name="Yang L."/>
        </authorList>
    </citation>
    <scope>NUCLEOTIDE SEQUENCE [LARGE SCALE GENOMIC DNA]</scope>
    <source>
        <strain evidence="1">YNDBR</strain>
        <tissue evidence="1">Leaf</tissue>
    </source>
</reference>
<accession>A0AAP0J5M3</accession>
<dbReference type="PANTHER" id="PTHR32195">
    <property type="entry name" value="OS07G0662800 PROTEIN"/>
    <property type="match status" value="1"/>
</dbReference>
<sequence>MAVVPSLFISTIVPDAFSAATDIAGGYCMTLPYGVFPSAMALAMQSRRSTDASLANGDKGGNKTDVGQLVLSEVRPVPIGLGLFGCGIIMEQILQQVSALHPY</sequence>
<name>A0AAP0J5M3_9MAGN</name>
<evidence type="ECO:0000313" key="2">
    <source>
        <dbReference type="Proteomes" id="UP001420932"/>
    </source>
</evidence>
<evidence type="ECO:0000313" key="1">
    <source>
        <dbReference type="EMBL" id="KAK9128112.1"/>
    </source>
</evidence>
<protein>
    <submittedName>
        <fullName evidence="1">Uncharacterized protein</fullName>
    </submittedName>
</protein>
<dbReference type="PANTHER" id="PTHR32195:SF24">
    <property type="entry name" value="TRYPTOPHAN OR TYROSINE TRANSPORTER PROTEIN"/>
    <property type="match status" value="1"/>
</dbReference>
<comment type="caution">
    <text evidence="1">The sequence shown here is derived from an EMBL/GenBank/DDBJ whole genome shotgun (WGS) entry which is preliminary data.</text>
</comment>
<keyword evidence="2" id="KW-1185">Reference proteome</keyword>
<dbReference type="Proteomes" id="UP001420932">
    <property type="component" value="Unassembled WGS sequence"/>
</dbReference>